<dbReference type="Proteomes" id="UP000182229">
    <property type="component" value="Unassembled WGS sequence"/>
</dbReference>
<keyword evidence="1" id="KW-1133">Transmembrane helix</keyword>
<feature type="transmembrane region" description="Helical" evidence="1">
    <location>
        <begin position="121"/>
        <end position="139"/>
    </location>
</feature>
<dbReference type="STRING" id="83449.BON30_40690"/>
<dbReference type="PANTHER" id="PTHR34821:SF2">
    <property type="entry name" value="INNER MEMBRANE PROTEIN YDCZ"/>
    <property type="match status" value="1"/>
</dbReference>
<reference evidence="3" key="1">
    <citation type="submission" date="2016-11" db="EMBL/GenBank/DDBJ databases">
        <authorList>
            <person name="Shukria A."/>
            <person name="Stevens D.C."/>
        </authorList>
    </citation>
    <scope>NUCLEOTIDE SEQUENCE [LARGE SCALE GENOMIC DNA]</scope>
    <source>
        <strain evidence="3">Cbfe23</strain>
    </source>
</reference>
<accession>A0A1L9AY34</accession>
<keyword evidence="3" id="KW-1185">Reference proteome</keyword>
<dbReference type="PANTHER" id="PTHR34821">
    <property type="entry name" value="INNER MEMBRANE PROTEIN YDCZ"/>
    <property type="match status" value="1"/>
</dbReference>
<dbReference type="GO" id="GO:0005886">
    <property type="term" value="C:plasma membrane"/>
    <property type="evidence" value="ECO:0007669"/>
    <property type="project" value="TreeGrafter"/>
</dbReference>
<dbReference type="EMBL" id="MPIN01000016">
    <property type="protein sequence ID" value="OJH34909.1"/>
    <property type="molecule type" value="Genomic_DNA"/>
</dbReference>
<feature type="transmembrane region" description="Helical" evidence="1">
    <location>
        <begin position="66"/>
        <end position="85"/>
    </location>
</feature>
<feature type="transmembrane region" description="Helical" evidence="1">
    <location>
        <begin position="91"/>
        <end position="109"/>
    </location>
</feature>
<dbReference type="AlphaFoldDB" id="A0A1L9AY34"/>
<protein>
    <recommendedName>
        <fullName evidence="4">EamA-like transporter family protein</fullName>
    </recommendedName>
</protein>
<sequence length="149" mass="15903">MIAYILLAFLNGTVIGTSRAINGRLGAEVGSFKASLWNHLIGFLFLTPALLLMGGWKFDVLPEAPLSAYIGGFFGALFVAVNSYIFPRLGAMNAVLLVISGQMITAVLIDYRNQGVPPTAIRCLGVIIVLLGVYLTRVSSASRAKDKSP</sequence>
<reference evidence="2 3" key="2">
    <citation type="submission" date="2016-12" db="EMBL/GenBank/DDBJ databases">
        <title>Draft Genome Sequence of Cystobacter ferrugineus Strain Cbfe23.</title>
        <authorList>
            <person name="Akbar S."/>
            <person name="Dowd S.E."/>
            <person name="Stevens D.C."/>
        </authorList>
    </citation>
    <scope>NUCLEOTIDE SEQUENCE [LARGE SCALE GENOMIC DNA]</scope>
    <source>
        <strain evidence="2 3">Cbfe23</strain>
    </source>
</reference>
<dbReference type="RefSeq" id="WP_071903965.1">
    <property type="nucleotide sequence ID" value="NZ_MPIN01000016.1"/>
</dbReference>
<comment type="caution">
    <text evidence="2">The sequence shown here is derived from an EMBL/GenBank/DDBJ whole genome shotgun (WGS) entry which is preliminary data.</text>
</comment>
<feature type="transmembrane region" description="Helical" evidence="1">
    <location>
        <begin position="36"/>
        <end position="54"/>
    </location>
</feature>
<keyword evidence="1" id="KW-0812">Transmembrane</keyword>
<dbReference type="Pfam" id="PF04657">
    <property type="entry name" value="DMT_YdcZ"/>
    <property type="match status" value="1"/>
</dbReference>
<evidence type="ECO:0000313" key="3">
    <source>
        <dbReference type="Proteomes" id="UP000182229"/>
    </source>
</evidence>
<dbReference type="InterPro" id="IPR037185">
    <property type="entry name" value="EmrE-like"/>
</dbReference>
<gene>
    <name evidence="2" type="ORF">BON30_40690</name>
</gene>
<keyword evidence="1" id="KW-0472">Membrane</keyword>
<dbReference type="OrthoDB" id="9097160at2"/>
<proteinExistence type="predicted"/>
<organism evidence="2 3">
    <name type="scientific">Cystobacter ferrugineus</name>
    <dbReference type="NCBI Taxonomy" id="83449"/>
    <lineage>
        <taxon>Bacteria</taxon>
        <taxon>Pseudomonadati</taxon>
        <taxon>Myxococcota</taxon>
        <taxon>Myxococcia</taxon>
        <taxon>Myxococcales</taxon>
        <taxon>Cystobacterineae</taxon>
        <taxon>Archangiaceae</taxon>
        <taxon>Cystobacter</taxon>
    </lineage>
</organism>
<evidence type="ECO:0000313" key="2">
    <source>
        <dbReference type="EMBL" id="OJH34909.1"/>
    </source>
</evidence>
<evidence type="ECO:0000256" key="1">
    <source>
        <dbReference type="SAM" id="Phobius"/>
    </source>
</evidence>
<evidence type="ECO:0008006" key="4">
    <source>
        <dbReference type="Google" id="ProtNLM"/>
    </source>
</evidence>
<name>A0A1L9AY34_9BACT</name>
<dbReference type="InterPro" id="IPR006750">
    <property type="entry name" value="YdcZ"/>
</dbReference>
<dbReference type="SUPFAM" id="SSF103481">
    <property type="entry name" value="Multidrug resistance efflux transporter EmrE"/>
    <property type="match status" value="1"/>
</dbReference>